<feature type="transmembrane region" description="Helical" evidence="6">
    <location>
        <begin position="146"/>
        <end position="167"/>
    </location>
</feature>
<comment type="subcellular location">
    <subcellularLocation>
        <location evidence="1">Membrane</location>
        <topology evidence="1">Multi-pass membrane protein</topology>
    </subcellularLocation>
</comment>
<organism evidence="8">
    <name type="scientific">Phlebotomus kandelakii</name>
    <dbReference type="NCBI Taxonomy" id="1109342"/>
    <lineage>
        <taxon>Eukaryota</taxon>
        <taxon>Metazoa</taxon>
        <taxon>Ecdysozoa</taxon>
        <taxon>Arthropoda</taxon>
        <taxon>Hexapoda</taxon>
        <taxon>Insecta</taxon>
        <taxon>Pterygota</taxon>
        <taxon>Neoptera</taxon>
        <taxon>Endopterygota</taxon>
        <taxon>Diptera</taxon>
        <taxon>Nematocera</taxon>
        <taxon>Psychodoidea</taxon>
        <taxon>Psychodidae</taxon>
        <taxon>Phlebotomus</taxon>
        <taxon>Larroussius</taxon>
    </lineage>
</organism>
<feature type="transmembrane region" description="Helical" evidence="6">
    <location>
        <begin position="199"/>
        <end position="218"/>
    </location>
</feature>
<sequence>MRETRYERLQAADQNDAEAEHVTEESLPDVETKTSGSELLPSGRMTLAQTALFTLCLILMYFALSIGLTFYQRSLLQSIKFPLTVVLYHLLVKLLLSGAIRCVYRCATGRSRVQLNCRSLFKIMPPGLASGLDIGFSNWGLELVNISLYTMAKSTTIVFILAFGILLGLEKRSWSLVAIVVLISGGLFMFTYKSTHFDTLGFMFLLIASLSSGIRWSFAQLLMQKSKLGLHNPVDMIYYMQPWMLMAVLPVTLGFEGRRLMEAWPSVEAASGGEIMLVWLKVTAGAVVAFAMEFSEFLVLSFTSSLTLSVAGIFKEICQIVLAVEANGDQLSVHNVLGLILCLAGICCHVAHKYWMFTRGGATGAQQEVKVAYEAETEIATASTSAVDATGQQVPLLDSDEDSTDDSEAPRGRERRTSEVIFDVLKRRDARR</sequence>
<evidence type="ECO:0000256" key="4">
    <source>
        <dbReference type="ARBA" id="ARBA00023136"/>
    </source>
</evidence>
<protein>
    <submittedName>
        <fullName evidence="8">Putative solute carrier family 35 member c2</fullName>
    </submittedName>
</protein>
<dbReference type="Pfam" id="PF03151">
    <property type="entry name" value="TPT"/>
    <property type="match status" value="1"/>
</dbReference>
<keyword evidence="2 6" id="KW-0812">Transmembrane</keyword>
<evidence type="ECO:0000256" key="6">
    <source>
        <dbReference type="SAM" id="Phobius"/>
    </source>
</evidence>
<feature type="region of interest" description="Disordered" evidence="5">
    <location>
        <begin position="1"/>
        <end position="37"/>
    </location>
</feature>
<evidence type="ECO:0000259" key="7">
    <source>
        <dbReference type="Pfam" id="PF03151"/>
    </source>
</evidence>
<proteinExistence type="predicted"/>
<evidence type="ECO:0000256" key="1">
    <source>
        <dbReference type="ARBA" id="ARBA00004141"/>
    </source>
</evidence>
<feature type="compositionally biased region" description="Basic and acidic residues" evidence="5">
    <location>
        <begin position="408"/>
        <end position="420"/>
    </location>
</feature>
<reference evidence="8" key="1">
    <citation type="submission" date="2019-10" db="EMBL/GenBank/DDBJ databases">
        <title>Short sand fly seasons in Tbilisi, Georgia, hinder development of host immunity to saliva of the visceral leishmaniasis vector Phlebotomus kandelakii.</title>
        <authorList>
            <person name="Oliveira F."/>
            <person name="Giorgobiani E."/>
            <person name="Guimaraes-Costa A.B."/>
            <person name="Abdeladhim M."/>
            <person name="Oristian J."/>
            <person name="Tskhvaradze L."/>
            <person name="Tsertsvadze N."/>
            <person name="Zakalashvili M."/>
            <person name="Valenzuela J.G."/>
            <person name="Kamhawi S."/>
        </authorList>
    </citation>
    <scope>NUCLEOTIDE SEQUENCE</scope>
    <source>
        <strain evidence="8">Wild-capture in Tbilisi</strain>
        <tissue evidence="8">Salivary glands</tissue>
    </source>
</reference>
<feature type="compositionally biased region" description="Basic and acidic residues" evidence="5">
    <location>
        <begin position="1"/>
        <end position="10"/>
    </location>
</feature>
<dbReference type="GO" id="GO:0016020">
    <property type="term" value="C:membrane"/>
    <property type="evidence" value="ECO:0007669"/>
    <property type="project" value="UniProtKB-SubCell"/>
</dbReference>
<feature type="transmembrane region" description="Helical" evidence="6">
    <location>
        <begin position="173"/>
        <end position="192"/>
    </location>
</feature>
<feature type="region of interest" description="Disordered" evidence="5">
    <location>
        <begin position="384"/>
        <end position="420"/>
    </location>
</feature>
<name>A0A6B2EH00_9DIPT</name>
<keyword evidence="4 6" id="KW-0472">Membrane</keyword>
<evidence type="ECO:0000256" key="5">
    <source>
        <dbReference type="SAM" id="MobiDB-lite"/>
    </source>
</evidence>
<feature type="domain" description="Sugar phosphate transporter" evidence="7">
    <location>
        <begin position="55"/>
        <end position="348"/>
    </location>
</feature>
<dbReference type="EMBL" id="GIFK01004594">
    <property type="protein sequence ID" value="NBJ62297.1"/>
    <property type="molecule type" value="Transcribed_RNA"/>
</dbReference>
<dbReference type="InterPro" id="IPR004853">
    <property type="entry name" value="Sugar_P_trans_dom"/>
</dbReference>
<feature type="transmembrane region" description="Helical" evidence="6">
    <location>
        <begin position="238"/>
        <end position="255"/>
    </location>
</feature>
<feature type="compositionally biased region" description="Acidic residues" evidence="5">
    <location>
        <begin position="398"/>
        <end position="407"/>
    </location>
</feature>
<keyword evidence="3 6" id="KW-1133">Transmembrane helix</keyword>
<feature type="transmembrane region" description="Helical" evidence="6">
    <location>
        <begin position="83"/>
        <end position="104"/>
    </location>
</feature>
<evidence type="ECO:0000256" key="3">
    <source>
        <dbReference type="ARBA" id="ARBA00022989"/>
    </source>
</evidence>
<feature type="transmembrane region" description="Helical" evidence="6">
    <location>
        <begin position="51"/>
        <end position="71"/>
    </location>
</feature>
<dbReference type="PANTHER" id="PTHR11132">
    <property type="entry name" value="SOLUTE CARRIER FAMILY 35"/>
    <property type="match status" value="1"/>
</dbReference>
<accession>A0A6B2EH00</accession>
<evidence type="ECO:0000313" key="8">
    <source>
        <dbReference type="EMBL" id="NBJ62297.1"/>
    </source>
</evidence>
<evidence type="ECO:0000256" key="2">
    <source>
        <dbReference type="ARBA" id="ARBA00022692"/>
    </source>
</evidence>
<feature type="transmembrane region" description="Helical" evidence="6">
    <location>
        <begin position="276"/>
        <end position="300"/>
    </location>
</feature>
<dbReference type="InterPro" id="IPR050186">
    <property type="entry name" value="TPT_transporter"/>
</dbReference>
<dbReference type="AlphaFoldDB" id="A0A6B2EH00"/>
<feature type="transmembrane region" description="Helical" evidence="6">
    <location>
        <begin position="331"/>
        <end position="351"/>
    </location>
</feature>